<keyword evidence="1" id="KW-0732">Signal</keyword>
<evidence type="ECO:0000313" key="2">
    <source>
        <dbReference type="EMBL" id="GGJ32179.1"/>
    </source>
</evidence>
<accession>A0ABQ2CY47</accession>
<feature type="signal peptide" evidence="1">
    <location>
        <begin position="1"/>
        <end position="23"/>
    </location>
</feature>
<evidence type="ECO:0000256" key="1">
    <source>
        <dbReference type="SAM" id="SignalP"/>
    </source>
</evidence>
<gene>
    <name evidence="2" type="ORF">GCM10008938_17990</name>
</gene>
<sequence>MKQSQMKQSLLILIATGMMTAQAEDVFSSMFESTAGSIQNATVSTVIGGAVEASEEGPPAAVAKTAFLTYQPNAKTTAAVEQQILKTLLAKAPGKETEIKNLLKQANVVPNVRKAIQGLGYDPNELAVSLTLWVNTSFGQLEDRDTTDAENAAVLKQFRSAVQNAAGLKKLSNEDRQKTAEMLMYMTFFQSVDVMAAQQNKPGYDLETVKASIAENLKRFDLDPELYTVTETGIGKKD</sequence>
<reference evidence="3" key="1">
    <citation type="journal article" date="2019" name="Int. J. Syst. Evol. Microbiol.">
        <title>The Global Catalogue of Microorganisms (GCM) 10K type strain sequencing project: providing services to taxonomists for standard genome sequencing and annotation.</title>
        <authorList>
            <consortium name="The Broad Institute Genomics Platform"/>
            <consortium name="The Broad Institute Genome Sequencing Center for Infectious Disease"/>
            <person name="Wu L."/>
            <person name="Ma J."/>
        </authorList>
    </citation>
    <scope>NUCLEOTIDE SEQUENCE [LARGE SCALE GENOMIC DNA]</scope>
    <source>
        <strain evidence="3">JCM 14370</strain>
    </source>
</reference>
<protein>
    <recommendedName>
        <fullName evidence="4">DUF1002 domain-containing protein</fullName>
    </recommendedName>
</protein>
<proteinExistence type="predicted"/>
<dbReference type="EMBL" id="BMOD01000005">
    <property type="protein sequence ID" value="GGJ32179.1"/>
    <property type="molecule type" value="Genomic_DNA"/>
</dbReference>
<dbReference type="InterPro" id="IPR046505">
    <property type="entry name" value="DUF6683"/>
</dbReference>
<comment type="caution">
    <text evidence="2">The sequence shown here is derived from an EMBL/GenBank/DDBJ whole genome shotgun (WGS) entry which is preliminary data.</text>
</comment>
<feature type="chain" id="PRO_5045400055" description="DUF1002 domain-containing protein" evidence="1">
    <location>
        <begin position="24"/>
        <end position="238"/>
    </location>
</feature>
<keyword evidence="3" id="KW-1185">Reference proteome</keyword>
<name>A0ABQ2CY47_9DEIO</name>
<dbReference type="RefSeq" id="WP_189002352.1">
    <property type="nucleotide sequence ID" value="NZ_BMOD01000005.1"/>
</dbReference>
<evidence type="ECO:0000313" key="3">
    <source>
        <dbReference type="Proteomes" id="UP000632222"/>
    </source>
</evidence>
<dbReference type="Proteomes" id="UP000632222">
    <property type="component" value="Unassembled WGS sequence"/>
</dbReference>
<evidence type="ECO:0008006" key="4">
    <source>
        <dbReference type="Google" id="ProtNLM"/>
    </source>
</evidence>
<organism evidence="2 3">
    <name type="scientific">Deinococcus roseus</name>
    <dbReference type="NCBI Taxonomy" id="392414"/>
    <lineage>
        <taxon>Bacteria</taxon>
        <taxon>Thermotogati</taxon>
        <taxon>Deinococcota</taxon>
        <taxon>Deinococci</taxon>
        <taxon>Deinococcales</taxon>
        <taxon>Deinococcaceae</taxon>
        <taxon>Deinococcus</taxon>
    </lineage>
</organism>
<dbReference type="Pfam" id="PF20388">
    <property type="entry name" value="DUF6683"/>
    <property type="match status" value="1"/>
</dbReference>